<proteinExistence type="predicted"/>
<name>A0A3E4L236_9BACE</name>
<dbReference type="GO" id="GO:0016787">
    <property type="term" value="F:hydrolase activity"/>
    <property type="evidence" value="ECO:0007669"/>
    <property type="project" value="UniProtKB-KW"/>
</dbReference>
<feature type="domain" description="Beta-lactamase-related" evidence="2">
    <location>
        <begin position="59"/>
        <end position="310"/>
    </location>
</feature>
<dbReference type="SUPFAM" id="SSF56601">
    <property type="entry name" value="beta-lactamase/transpeptidase-like"/>
    <property type="match status" value="1"/>
</dbReference>
<dbReference type="AlphaFoldDB" id="A0A3E4L236"/>
<keyword evidence="1" id="KW-0732">Signal</keyword>
<evidence type="ECO:0000259" key="2">
    <source>
        <dbReference type="Pfam" id="PF00144"/>
    </source>
</evidence>
<organism evidence="5 9">
    <name type="scientific">Bacteroides intestinalis</name>
    <dbReference type="NCBI Taxonomy" id="329854"/>
    <lineage>
        <taxon>Bacteria</taxon>
        <taxon>Pseudomonadati</taxon>
        <taxon>Bacteroidota</taxon>
        <taxon>Bacteroidia</taxon>
        <taxon>Bacteroidales</taxon>
        <taxon>Bacteroidaceae</taxon>
        <taxon>Bacteroides</taxon>
    </lineage>
</organism>
<dbReference type="NCBIfam" id="NF045925">
    <property type="entry name" value="3-sucCA_synth"/>
    <property type="match status" value="1"/>
</dbReference>
<dbReference type="EMBL" id="QRPE01000023">
    <property type="protein sequence ID" value="RHL89675.1"/>
    <property type="molecule type" value="Genomic_DNA"/>
</dbReference>
<protein>
    <submittedName>
        <fullName evidence="5">Class C beta-lactamase-related serine hydrolase</fullName>
    </submittedName>
</protein>
<dbReference type="InterPro" id="IPR001466">
    <property type="entry name" value="Beta-lactam-related"/>
</dbReference>
<evidence type="ECO:0000313" key="8">
    <source>
        <dbReference type="Proteomes" id="UP000285013"/>
    </source>
</evidence>
<evidence type="ECO:0000313" key="7">
    <source>
        <dbReference type="Proteomes" id="UP000284772"/>
    </source>
</evidence>
<evidence type="ECO:0000313" key="10">
    <source>
        <dbReference type="Proteomes" id="UP000291191"/>
    </source>
</evidence>
<comment type="caution">
    <text evidence="5">The sequence shown here is derived from an EMBL/GenBank/DDBJ whole genome shotgun (WGS) entry which is preliminary data.</text>
</comment>
<evidence type="ECO:0000313" key="3">
    <source>
        <dbReference type="EMBL" id="RGT49047.1"/>
    </source>
</evidence>
<dbReference type="OrthoDB" id="9773047at2"/>
<dbReference type="EMBL" id="QRWT01000022">
    <property type="protein sequence ID" value="RGT49047.1"/>
    <property type="molecule type" value="Genomic_DNA"/>
</dbReference>
<evidence type="ECO:0000313" key="4">
    <source>
        <dbReference type="EMBL" id="RHL89675.1"/>
    </source>
</evidence>
<dbReference type="PANTHER" id="PTHR43283">
    <property type="entry name" value="BETA-LACTAMASE-RELATED"/>
    <property type="match status" value="1"/>
</dbReference>
<reference evidence="6 10" key="2">
    <citation type="journal article" date="2019" name="Science, e1252229">
        <title>Invertible promoters mediate bacterial phase variation, antibiotic resistance, and host adaptation in the gut.</title>
        <authorList>
            <person name="Jiang X."/>
            <person name="Hall A.B."/>
            <person name="Arthur T.D."/>
            <person name="Plichta D.R."/>
            <person name="Covington C.T."/>
            <person name="Poyet M."/>
            <person name="Crothers J."/>
            <person name="Moses P.L."/>
            <person name="Tolonen A.C."/>
            <person name="Vlamakis H."/>
            <person name="Alm E.J."/>
            <person name="Xavier R.J."/>
        </authorList>
    </citation>
    <scope>NUCLEOTIDE SEQUENCE [LARGE SCALE GENOMIC DNA]</scope>
    <source>
        <strain evidence="10">bf_0095</strain>
        <strain evidence="6">Bf_0095</strain>
    </source>
</reference>
<dbReference type="EMBL" id="RCXO01000001">
    <property type="protein sequence ID" value="RYT82973.1"/>
    <property type="molecule type" value="Genomic_DNA"/>
</dbReference>
<dbReference type="Proteomes" id="UP000285013">
    <property type="component" value="Unassembled WGS sequence"/>
</dbReference>
<dbReference type="Proteomes" id="UP000286003">
    <property type="component" value="Unassembled WGS sequence"/>
</dbReference>
<dbReference type="Gene3D" id="3.40.710.10">
    <property type="entry name" value="DD-peptidase/beta-lactamase superfamily"/>
    <property type="match status" value="1"/>
</dbReference>
<dbReference type="Pfam" id="PF00144">
    <property type="entry name" value="Beta-lactamase"/>
    <property type="match status" value="1"/>
</dbReference>
<feature type="chain" id="PRO_5044592988" evidence="1">
    <location>
        <begin position="23"/>
        <end position="500"/>
    </location>
</feature>
<dbReference type="EMBL" id="QRQM01000002">
    <property type="protein sequence ID" value="RHN09955.1"/>
    <property type="molecule type" value="Genomic_DNA"/>
</dbReference>
<dbReference type="InterPro" id="IPR050789">
    <property type="entry name" value="Diverse_Enzym_Activities"/>
</dbReference>
<evidence type="ECO:0000313" key="5">
    <source>
        <dbReference type="EMBL" id="RHN09955.1"/>
    </source>
</evidence>
<gene>
    <name evidence="3" type="ORF">DWX27_17060</name>
    <name evidence="5" type="ORF">DWZ32_02025</name>
    <name evidence="4" type="ORF">DWZ95_17105</name>
    <name evidence="6" type="ORF">EAJ06_01030</name>
</gene>
<evidence type="ECO:0000313" key="6">
    <source>
        <dbReference type="EMBL" id="RYT82973.1"/>
    </source>
</evidence>
<evidence type="ECO:0000313" key="9">
    <source>
        <dbReference type="Proteomes" id="UP000286003"/>
    </source>
</evidence>
<dbReference type="Proteomes" id="UP000291191">
    <property type="component" value="Unassembled WGS sequence"/>
</dbReference>
<keyword evidence="10" id="KW-1185">Reference proteome</keyword>
<dbReference type="PANTHER" id="PTHR43283:SF7">
    <property type="entry name" value="BETA-LACTAMASE-RELATED DOMAIN-CONTAINING PROTEIN"/>
    <property type="match status" value="1"/>
</dbReference>
<accession>A0A3E4L236</accession>
<sequence length="500" mass="56098">MKNKLTLFLLIFCLLVSTTVGAQIREFERSTPEAEGVPSGALIALMDSLMALPKTDIHSVMVLRHGKVIAEMYPEPFAPEYRHTMFSCSKTFVGAAIGLAISENRLRLTDRIASFFPDQLPDSISPNLAAMTVRNLLNMTSGVTPDWKMREGRTDWVRGYLGKEIKTPGEHFDYDSMSSYILSAIVQKVTGMKLLDYLRLKLFDPMHITDVSWEVSPEGVNTGGWGVYLQSESLAKLGQLLLNRGMWEGKQLLPADWVDLMMAKQSDTGSFGYGYGYHMWLCEYPGAVRVDGALGQYALIIPDKDMVVVITECSIIDGITQRRLVWNRLLPAVGDEPLTPGKDYKRLLKKQSSYQLPVAQGKANSPLARQYANKPIMLKPNKLGWQSLRLQFKPKEVIMTVTQADGLEYNLPFGYKQWEKTSIDAYPPYSIEAKGRFTGIEGPFYVAGSYAWPSTTTLELKAHYVNWISALNLIFRFDGGDVHLAVKANYSSDFIYLCGQ</sequence>
<reference evidence="7 8" key="1">
    <citation type="submission" date="2018-08" db="EMBL/GenBank/DDBJ databases">
        <title>A genome reference for cultivated species of the human gut microbiota.</title>
        <authorList>
            <person name="Zou Y."/>
            <person name="Xue W."/>
            <person name="Luo G."/>
        </authorList>
    </citation>
    <scope>NUCLEOTIDE SEQUENCE [LARGE SCALE GENOMIC DNA]</scope>
    <source>
        <strain evidence="3 7">AF19-10AC</strain>
        <strain evidence="5 9">AF31-23</strain>
        <strain evidence="4 8">AF36-16BH</strain>
    </source>
</reference>
<keyword evidence="5" id="KW-0378">Hydrolase</keyword>
<dbReference type="Proteomes" id="UP000284772">
    <property type="component" value="Unassembled WGS sequence"/>
</dbReference>
<dbReference type="InterPro" id="IPR012338">
    <property type="entry name" value="Beta-lactam/transpept-like"/>
</dbReference>
<dbReference type="RefSeq" id="WP_021967061.1">
    <property type="nucleotide sequence ID" value="NZ_CABMMK010000002.1"/>
</dbReference>
<evidence type="ECO:0000256" key="1">
    <source>
        <dbReference type="SAM" id="SignalP"/>
    </source>
</evidence>
<feature type="signal peptide" evidence="1">
    <location>
        <begin position="1"/>
        <end position="22"/>
    </location>
</feature>